<evidence type="ECO:0000313" key="2">
    <source>
        <dbReference type="Proteomes" id="UP000757435"/>
    </source>
</evidence>
<gene>
    <name evidence="1" type="ORF">KME15_16645</name>
</gene>
<reference evidence="1" key="1">
    <citation type="submission" date="2021-05" db="EMBL/GenBank/DDBJ databases">
        <authorList>
            <person name="Pietrasiak N."/>
            <person name="Ward R."/>
            <person name="Stajich J.E."/>
            <person name="Kurbessoian T."/>
        </authorList>
    </citation>
    <scope>NUCLEOTIDE SEQUENCE</scope>
    <source>
        <strain evidence="1">UHER 2000/2452</strain>
    </source>
</reference>
<reference evidence="1" key="2">
    <citation type="journal article" date="2022" name="Microbiol. Resour. Announc.">
        <title>Metagenome Sequencing to Explore Phylogenomics of Terrestrial Cyanobacteria.</title>
        <authorList>
            <person name="Ward R.D."/>
            <person name="Stajich J.E."/>
            <person name="Johansen J.R."/>
            <person name="Huntemann M."/>
            <person name="Clum A."/>
            <person name="Foster B."/>
            <person name="Foster B."/>
            <person name="Roux S."/>
            <person name="Palaniappan K."/>
            <person name="Varghese N."/>
            <person name="Mukherjee S."/>
            <person name="Reddy T.B.K."/>
            <person name="Daum C."/>
            <person name="Copeland A."/>
            <person name="Chen I.A."/>
            <person name="Ivanova N.N."/>
            <person name="Kyrpides N.C."/>
            <person name="Shapiro N."/>
            <person name="Eloe-Fadrosh E.A."/>
            <person name="Pietrasiak N."/>
        </authorList>
    </citation>
    <scope>NUCLEOTIDE SEQUENCE</scope>
    <source>
        <strain evidence="1">UHER 2000/2452</strain>
    </source>
</reference>
<evidence type="ECO:0000313" key="1">
    <source>
        <dbReference type="EMBL" id="MBW4660305.1"/>
    </source>
</evidence>
<dbReference type="AlphaFoldDB" id="A0A951UNB4"/>
<proteinExistence type="predicted"/>
<protein>
    <submittedName>
        <fullName evidence="1">Uncharacterized protein</fullName>
    </submittedName>
</protein>
<name>A0A951UNB4_9CYAN</name>
<accession>A0A951UNB4</accession>
<organism evidence="1 2">
    <name type="scientific">Drouetiella hepatica Uher 2000/2452</name>
    <dbReference type="NCBI Taxonomy" id="904376"/>
    <lineage>
        <taxon>Bacteria</taxon>
        <taxon>Bacillati</taxon>
        <taxon>Cyanobacteriota</taxon>
        <taxon>Cyanophyceae</taxon>
        <taxon>Oculatellales</taxon>
        <taxon>Oculatellaceae</taxon>
        <taxon>Drouetiella</taxon>
    </lineage>
</organism>
<dbReference type="EMBL" id="JAHHHD010000019">
    <property type="protein sequence ID" value="MBW4660305.1"/>
    <property type="molecule type" value="Genomic_DNA"/>
</dbReference>
<sequence length="277" mass="31262">MAVTLRASQAGLNKVDMARRKKGWSKTESVWCELTVISASTLKRFWSGQAIQQEAFVAICEAVGINNWQEIVEETNEQSLSQDSSDIVIVAADYVPHSQENRCPDCLFLYLEGVMVKSASLQQVELRLTINFNEQWEDLGIGRVKFGIRSGELRLSLTNGKIPYSSRKLATTDCYISTKGSEEKPVWEFKLKKTDEPTLKVLLDAVKLAILQTTAIPANLEATFEISLNDLFLTDIEEILPPATHINKQIAIKAEVVRWMLQSKVKPYMSRLEMKYA</sequence>
<comment type="caution">
    <text evidence="1">The sequence shown here is derived from an EMBL/GenBank/DDBJ whole genome shotgun (WGS) entry which is preliminary data.</text>
</comment>
<dbReference type="Proteomes" id="UP000757435">
    <property type="component" value="Unassembled WGS sequence"/>
</dbReference>